<dbReference type="PANTHER" id="PTHR12756">
    <property type="entry name" value="CYTOSOLIC CARBOXYPEPTIDASE"/>
    <property type="match status" value="1"/>
</dbReference>
<keyword evidence="6" id="KW-1185">Reference proteome</keyword>
<comment type="similarity">
    <text evidence="2">Belongs to the peptidase M14 family.</text>
</comment>
<dbReference type="EMBL" id="BMXP01000002">
    <property type="protein sequence ID" value="GGW81555.1"/>
    <property type="molecule type" value="Genomic_DNA"/>
</dbReference>
<dbReference type="Pfam" id="PF00246">
    <property type="entry name" value="Peptidase_M14"/>
    <property type="match status" value="1"/>
</dbReference>
<feature type="active site" description="Proton donor/acceptor" evidence="2">
    <location>
        <position position="363"/>
    </location>
</feature>
<reference evidence="5" key="1">
    <citation type="journal article" date="2014" name="Int. J. Syst. Evol. Microbiol.">
        <title>Complete genome sequence of Corynebacterium casei LMG S-19264T (=DSM 44701T), isolated from a smear-ripened cheese.</title>
        <authorList>
            <consortium name="US DOE Joint Genome Institute (JGI-PGF)"/>
            <person name="Walter F."/>
            <person name="Albersmeier A."/>
            <person name="Kalinowski J."/>
            <person name="Ruckert C."/>
        </authorList>
    </citation>
    <scope>NUCLEOTIDE SEQUENCE</scope>
    <source>
        <strain evidence="5">KCTC 22164</strain>
    </source>
</reference>
<dbReference type="CDD" id="cd06237">
    <property type="entry name" value="M14_Nna1-like"/>
    <property type="match status" value="1"/>
</dbReference>
<dbReference type="Gene3D" id="2.60.40.3120">
    <property type="match status" value="1"/>
</dbReference>
<comment type="caution">
    <text evidence="5">The sequence shown here is derived from an EMBL/GenBank/DDBJ whole genome shotgun (WGS) entry which is preliminary data.</text>
</comment>
<evidence type="ECO:0000256" key="2">
    <source>
        <dbReference type="PROSITE-ProRule" id="PRU01379"/>
    </source>
</evidence>
<organism evidence="5 6">
    <name type="scientific">Alteromonas halophila</name>
    <dbReference type="NCBI Taxonomy" id="516698"/>
    <lineage>
        <taxon>Bacteria</taxon>
        <taxon>Pseudomonadati</taxon>
        <taxon>Pseudomonadota</taxon>
        <taxon>Gammaproteobacteria</taxon>
        <taxon>Alteromonadales</taxon>
        <taxon>Alteromonadaceae</taxon>
        <taxon>Alteromonas/Salinimonas group</taxon>
        <taxon>Alteromonas</taxon>
    </lineage>
</organism>
<dbReference type="PROSITE" id="PS52035">
    <property type="entry name" value="PEPTIDASE_M14"/>
    <property type="match status" value="1"/>
</dbReference>
<evidence type="ECO:0000256" key="1">
    <source>
        <dbReference type="ARBA" id="ARBA00001947"/>
    </source>
</evidence>
<dbReference type="Proteomes" id="UP000631300">
    <property type="component" value="Unassembled WGS sequence"/>
</dbReference>
<dbReference type="Pfam" id="PF18027">
    <property type="entry name" value="Pepdidase_M14_N"/>
    <property type="match status" value="1"/>
</dbReference>
<accession>A0A918JHT4</accession>
<dbReference type="GO" id="GO:0008270">
    <property type="term" value="F:zinc ion binding"/>
    <property type="evidence" value="ECO:0007669"/>
    <property type="project" value="InterPro"/>
</dbReference>
<comment type="cofactor">
    <cofactor evidence="1">
        <name>Zn(2+)</name>
        <dbReference type="ChEBI" id="CHEBI:29105"/>
    </cofactor>
</comment>
<evidence type="ECO:0000259" key="4">
    <source>
        <dbReference type="PROSITE" id="PS52035"/>
    </source>
</evidence>
<feature type="domain" description="Peptidase M14" evidence="4">
    <location>
        <begin position="146"/>
        <end position="391"/>
    </location>
</feature>
<name>A0A918JHT4_9ALTE</name>
<feature type="signal peptide" evidence="3">
    <location>
        <begin position="1"/>
        <end position="32"/>
    </location>
</feature>
<proteinExistence type="inferred from homology"/>
<evidence type="ECO:0000313" key="5">
    <source>
        <dbReference type="EMBL" id="GGW81555.1"/>
    </source>
</evidence>
<reference evidence="5" key="2">
    <citation type="submission" date="2020-09" db="EMBL/GenBank/DDBJ databases">
        <authorList>
            <person name="Sun Q."/>
            <person name="Kim S."/>
        </authorList>
    </citation>
    <scope>NUCLEOTIDE SEQUENCE</scope>
    <source>
        <strain evidence="5">KCTC 22164</strain>
    </source>
</reference>
<dbReference type="GO" id="GO:0006508">
    <property type="term" value="P:proteolysis"/>
    <property type="evidence" value="ECO:0007669"/>
    <property type="project" value="InterPro"/>
</dbReference>
<evidence type="ECO:0000313" key="6">
    <source>
        <dbReference type="Proteomes" id="UP000631300"/>
    </source>
</evidence>
<dbReference type="GO" id="GO:0004181">
    <property type="term" value="F:metallocarboxypeptidase activity"/>
    <property type="evidence" value="ECO:0007669"/>
    <property type="project" value="InterPro"/>
</dbReference>
<dbReference type="SUPFAM" id="SSF53187">
    <property type="entry name" value="Zn-dependent exopeptidases"/>
    <property type="match status" value="1"/>
</dbReference>
<dbReference type="InterPro" id="IPR050821">
    <property type="entry name" value="Cytosolic_carboxypeptidase"/>
</dbReference>
<dbReference type="SMART" id="SM00631">
    <property type="entry name" value="Zn_pept"/>
    <property type="match status" value="1"/>
</dbReference>
<gene>
    <name evidence="5" type="ORF">GCM10007391_13450</name>
</gene>
<dbReference type="InterPro" id="IPR000834">
    <property type="entry name" value="Peptidase_M14"/>
</dbReference>
<dbReference type="InterPro" id="IPR040626">
    <property type="entry name" value="Pepdidase_M14_N"/>
</dbReference>
<dbReference type="AlphaFoldDB" id="A0A918JHT4"/>
<protein>
    <submittedName>
        <fullName evidence="5">Peptidase M14</fullName>
    </submittedName>
</protein>
<dbReference type="PANTHER" id="PTHR12756:SF11">
    <property type="entry name" value="CYTOSOLIC CARBOXYPEPTIDASE 1"/>
    <property type="match status" value="1"/>
</dbReference>
<sequence>MFCYLSPLKKYMKYTCTIVLAAIALAPAVAYSCEFDQVTFDNDFAGASSDKMIASCQSNSQNKIEIVLKPENTPINNSPWYAFKLSSEEKKQVEVTIRVTDGDNRYPPKVSKDGQHWEGVEYVKDNEKLVFTVALSKQPIVIAAQEIITNQDYSEWVNRLAKSPVTSQSVIGESVQGRPINALEVRGNRQANEWLVILGRQHPPEITGALALFPFTENLLSDSSVAKSFRDRFNILIVPNLNPDGVQMGHWRHNVNGVDLNRDWNKFAQPEVRAVHEHINKLIQAGGKMVMAVDFHSTRRDIFYTMPNDYGMEQRYLVNNWLKAVDKQYKNFSVIQKPGNNPGRGVFKQYFADHYNVHAITYEMGDNTDRAFINDFAIDAANQLMKTMMMDNQELQP</sequence>
<evidence type="ECO:0000256" key="3">
    <source>
        <dbReference type="SAM" id="SignalP"/>
    </source>
</evidence>
<feature type="chain" id="PRO_5037172696" evidence="3">
    <location>
        <begin position="33"/>
        <end position="397"/>
    </location>
</feature>
<dbReference type="Gene3D" id="3.40.630.10">
    <property type="entry name" value="Zn peptidases"/>
    <property type="match status" value="1"/>
</dbReference>
<keyword evidence="3" id="KW-0732">Signal</keyword>